<name>A0A645JLY6_9ZZZZ</name>
<feature type="region of interest" description="Disordered" evidence="1">
    <location>
        <begin position="1"/>
        <end position="43"/>
    </location>
</feature>
<accession>A0A645JLY6</accession>
<organism evidence="2">
    <name type="scientific">bioreactor metagenome</name>
    <dbReference type="NCBI Taxonomy" id="1076179"/>
    <lineage>
        <taxon>unclassified sequences</taxon>
        <taxon>metagenomes</taxon>
        <taxon>ecological metagenomes</taxon>
    </lineage>
</organism>
<proteinExistence type="predicted"/>
<reference evidence="2" key="1">
    <citation type="submission" date="2019-08" db="EMBL/GenBank/DDBJ databases">
        <authorList>
            <person name="Kucharzyk K."/>
            <person name="Murdoch R.W."/>
            <person name="Higgins S."/>
            <person name="Loffler F."/>
        </authorList>
    </citation>
    <scope>NUCLEOTIDE SEQUENCE</scope>
</reference>
<comment type="caution">
    <text evidence="2">The sequence shown here is derived from an EMBL/GenBank/DDBJ whole genome shotgun (WGS) entry which is preliminary data.</text>
</comment>
<sequence length="127" mass="14716">MGKNRREPFINDFDEGVHPRPGSATDSRAETPSPFQQSKPDKTGHHLVEGFHIDAEFLRQGGGQRQFPCIDSPENAFFQFEENSVLFLFHHSFPEIKPYSNCKIIKIKPYFVQTFLRNPIENLPYSF</sequence>
<gene>
    <name evidence="2" type="ORF">SDC9_212208</name>
</gene>
<evidence type="ECO:0000256" key="1">
    <source>
        <dbReference type="SAM" id="MobiDB-lite"/>
    </source>
</evidence>
<evidence type="ECO:0000313" key="2">
    <source>
        <dbReference type="EMBL" id="MPN64436.1"/>
    </source>
</evidence>
<dbReference type="AlphaFoldDB" id="A0A645JLY6"/>
<protein>
    <submittedName>
        <fullName evidence="2">Uncharacterized protein</fullName>
    </submittedName>
</protein>
<dbReference type="EMBL" id="VSSQ01145312">
    <property type="protein sequence ID" value="MPN64436.1"/>
    <property type="molecule type" value="Genomic_DNA"/>
</dbReference>